<dbReference type="InterPro" id="IPR018470">
    <property type="entry name" value="Metal-bd_Tp34-typ"/>
</dbReference>
<protein>
    <submittedName>
        <fullName evidence="5">Iron transporter</fullName>
    </submittedName>
</protein>
<evidence type="ECO:0000313" key="6">
    <source>
        <dbReference type="Proteomes" id="UP000645966"/>
    </source>
</evidence>
<name>A0A934M669_9CORY</name>
<organism evidence="5 6">
    <name type="scientific">Corynebacterium meridianum</name>
    <dbReference type="NCBI Taxonomy" id="2765363"/>
    <lineage>
        <taxon>Bacteria</taxon>
        <taxon>Bacillati</taxon>
        <taxon>Actinomycetota</taxon>
        <taxon>Actinomycetes</taxon>
        <taxon>Mycobacteriales</taxon>
        <taxon>Corynebacteriaceae</taxon>
        <taxon>Corynebacterium</taxon>
    </lineage>
</organism>
<evidence type="ECO:0000313" key="5">
    <source>
        <dbReference type="EMBL" id="MBI8988309.1"/>
    </source>
</evidence>
<accession>A0A934M669</accession>
<feature type="signal peptide" evidence="4">
    <location>
        <begin position="1"/>
        <end position="25"/>
    </location>
</feature>
<dbReference type="Pfam" id="PF10634">
    <property type="entry name" value="Iron_transport"/>
    <property type="match status" value="1"/>
</dbReference>
<dbReference type="Proteomes" id="UP000645966">
    <property type="component" value="Unassembled WGS sequence"/>
</dbReference>
<dbReference type="PROSITE" id="PS51257">
    <property type="entry name" value="PROKAR_LIPOPROTEIN"/>
    <property type="match status" value="1"/>
</dbReference>
<evidence type="ECO:0000256" key="2">
    <source>
        <dbReference type="ARBA" id="ARBA00022729"/>
    </source>
</evidence>
<sequence>MNKHLMRKAAAIAVAAATITTTLTACSSDDTGGSTGESTTAPATATSGQSGEQTADPRLEASVCGTPEDDGENHEIPIGSTTAGPFDIDAAYFQPAYMNNNGDSMPSYRDSIAHIEADVKTNEKGEDYGWAVGETPADLRISYTITDAAGKEVVSGKFMEMNAVDGSHYGTNIPRTAESKGLVGTLDDPAHLTLTLKVEAPENYPLHIDRRTGVKEHEWFKPITVTMEMLYTGEQLKCIVDDPVADNS</sequence>
<proteinExistence type="inferred from homology"/>
<keyword evidence="2 4" id="KW-0732">Signal</keyword>
<comment type="similarity">
    <text evidence="1">Belongs to the UPF0423 family.</text>
</comment>
<dbReference type="InterPro" id="IPR038482">
    <property type="entry name" value="Tp34-type_sf"/>
</dbReference>
<feature type="compositionally biased region" description="Low complexity" evidence="3">
    <location>
        <begin position="25"/>
        <end position="51"/>
    </location>
</feature>
<comment type="caution">
    <text evidence="5">The sequence shown here is derived from an EMBL/GenBank/DDBJ whole genome shotgun (WGS) entry which is preliminary data.</text>
</comment>
<dbReference type="EMBL" id="JAEIOS010000009">
    <property type="protein sequence ID" value="MBI8988309.1"/>
    <property type="molecule type" value="Genomic_DNA"/>
</dbReference>
<evidence type="ECO:0000256" key="3">
    <source>
        <dbReference type="SAM" id="MobiDB-lite"/>
    </source>
</evidence>
<keyword evidence="6" id="KW-1185">Reference proteome</keyword>
<reference evidence="5" key="1">
    <citation type="submission" date="2020-12" db="EMBL/GenBank/DDBJ databases">
        <title>Genome public.</title>
        <authorList>
            <person name="Sun Q."/>
        </authorList>
    </citation>
    <scope>NUCLEOTIDE SEQUENCE</scope>
    <source>
        <strain evidence="5">CCM 8863</strain>
    </source>
</reference>
<feature type="chain" id="PRO_5038599950" evidence="4">
    <location>
        <begin position="26"/>
        <end position="248"/>
    </location>
</feature>
<dbReference type="AlphaFoldDB" id="A0A934M669"/>
<evidence type="ECO:0000256" key="1">
    <source>
        <dbReference type="ARBA" id="ARBA00010013"/>
    </source>
</evidence>
<feature type="region of interest" description="Disordered" evidence="3">
    <location>
        <begin position="25"/>
        <end position="73"/>
    </location>
</feature>
<dbReference type="RefSeq" id="WP_198737364.1">
    <property type="nucleotide sequence ID" value="NZ_JAEIOS010000009.1"/>
</dbReference>
<gene>
    <name evidence="5" type="ORF">JDV75_00815</name>
</gene>
<evidence type="ECO:0000256" key="4">
    <source>
        <dbReference type="SAM" id="SignalP"/>
    </source>
</evidence>
<dbReference type="Gene3D" id="2.60.40.2480">
    <property type="entry name" value="Periplasmic metal-binding protein Tp34-type"/>
    <property type="match status" value="1"/>
</dbReference>